<keyword evidence="4 5" id="KW-0472">Membrane</keyword>
<dbReference type="Gene3D" id="1.20.1250.20">
    <property type="entry name" value="MFS general substrate transporter like domains"/>
    <property type="match status" value="1"/>
</dbReference>
<proteinExistence type="predicted"/>
<dbReference type="PROSITE" id="PS50850">
    <property type="entry name" value="MFS"/>
    <property type="match status" value="1"/>
</dbReference>
<evidence type="ECO:0000256" key="3">
    <source>
        <dbReference type="ARBA" id="ARBA00022989"/>
    </source>
</evidence>
<evidence type="ECO:0000313" key="8">
    <source>
        <dbReference type="Proteomes" id="UP001500945"/>
    </source>
</evidence>
<dbReference type="RefSeq" id="WP_345205853.1">
    <property type="nucleotide sequence ID" value="NZ_BAABGM010000014.1"/>
</dbReference>
<evidence type="ECO:0000313" key="7">
    <source>
        <dbReference type="EMBL" id="GAA4406948.1"/>
    </source>
</evidence>
<dbReference type="Pfam" id="PF07690">
    <property type="entry name" value="MFS_1"/>
    <property type="match status" value="1"/>
</dbReference>
<dbReference type="SUPFAM" id="SSF103473">
    <property type="entry name" value="MFS general substrate transporter"/>
    <property type="match status" value="1"/>
</dbReference>
<dbReference type="Proteomes" id="UP001500945">
    <property type="component" value="Unassembled WGS sequence"/>
</dbReference>
<keyword evidence="8" id="KW-1185">Reference proteome</keyword>
<organism evidence="7 8">
    <name type="scientific">Fodinibacter luteus</name>
    <dbReference type="NCBI Taxonomy" id="552064"/>
    <lineage>
        <taxon>Bacteria</taxon>
        <taxon>Bacillati</taxon>
        <taxon>Actinomycetota</taxon>
        <taxon>Actinomycetes</taxon>
        <taxon>Micrococcales</taxon>
        <taxon>Intrasporangiaceae</taxon>
        <taxon>Fodinibacter (ex Wang et al. 2009)</taxon>
    </lineage>
</organism>
<evidence type="ECO:0000256" key="1">
    <source>
        <dbReference type="ARBA" id="ARBA00004651"/>
    </source>
</evidence>
<dbReference type="InterPro" id="IPR036259">
    <property type="entry name" value="MFS_trans_sf"/>
</dbReference>
<keyword evidence="3 5" id="KW-1133">Transmembrane helix</keyword>
<accession>A0ABP8KIJ3</accession>
<dbReference type="PANTHER" id="PTHR23530">
    <property type="entry name" value="TRANSPORT PROTEIN-RELATED"/>
    <property type="match status" value="1"/>
</dbReference>
<feature type="transmembrane region" description="Helical" evidence="5">
    <location>
        <begin position="15"/>
        <end position="36"/>
    </location>
</feature>
<feature type="transmembrane region" description="Helical" evidence="5">
    <location>
        <begin position="176"/>
        <end position="201"/>
    </location>
</feature>
<dbReference type="InterPro" id="IPR005829">
    <property type="entry name" value="Sugar_transporter_CS"/>
</dbReference>
<gene>
    <name evidence="7" type="ORF">GCM10023168_22460</name>
</gene>
<sequence length="437" mass="45281">MSHGHLTPREAERRLYLLTVTRWFPVGLVVGIFVLVQTGRGLSIAQAATVGGIMGIACFLLELPTSGFADAVGRRPVYLAAAVVNVIAALAYALAQDFWAFVVAGALMGAFRALDSGPLEAWFVDTVHVSEPGADVDRQLSREGTLVGGAIALGAVLSGGLIWWDPVRTVAGFEGVSALDAAVWVSVALTVVHLVAAAVLMHEPRLPAAEGRTRLAHALTESRQTPAVIHSGLRLLGTNRVLLALVVAEVFWSIGMITFESLMPLRLEEMLGSSQQAGALVGPVSAAGWGLFAAGSWLAGVSSARLGVARAAMLGRTLNAIGAVVMGLVAGPVALVVAYLFTYSMHGMNGPPHAALLHREADASNRSTVLSIDSMMAFLAFAVAAPLVGTLADRASIAAAMVTAGAISVLGAVFYLPARRAERSRALAPVESGTLTG</sequence>
<dbReference type="PANTHER" id="PTHR23530:SF1">
    <property type="entry name" value="PERMEASE, MAJOR FACILITATOR SUPERFAMILY-RELATED"/>
    <property type="match status" value="1"/>
</dbReference>
<feature type="transmembrane region" description="Helical" evidence="5">
    <location>
        <begin position="42"/>
        <end position="64"/>
    </location>
</feature>
<comment type="subcellular location">
    <subcellularLocation>
        <location evidence="1">Cell membrane</location>
        <topology evidence="1">Multi-pass membrane protein</topology>
    </subcellularLocation>
</comment>
<feature type="transmembrane region" description="Helical" evidence="5">
    <location>
        <begin position="241"/>
        <end position="259"/>
    </location>
</feature>
<comment type="caution">
    <text evidence="7">The sequence shown here is derived from an EMBL/GenBank/DDBJ whole genome shotgun (WGS) entry which is preliminary data.</text>
</comment>
<evidence type="ECO:0000256" key="2">
    <source>
        <dbReference type="ARBA" id="ARBA00022692"/>
    </source>
</evidence>
<feature type="transmembrane region" description="Helical" evidence="5">
    <location>
        <begin position="76"/>
        <end position="95"/>
    </location>
</feature>
<protein>
    <recommendedName>
        <fullName evidence="6">Major facilitator superfamily (MFS) profile domain-containing protein</fullName>
    </recommendedName>
</protein>
<evidence type="ECO:0000256" key="4">
    <source>
        <dbReference type="ARBA" id="ARBA00023136"/>
    </source>
</evidence>
<reference evidence="8" key="1">
    <citation type="journal article" date="2019" name="Int. J. Syst. Evol. Microbiol.">
        <title>The Global Catalogue of Microorganisms (GCM) 10K type strain sequencing project: providing services to taxonomists for standard genome sequencing and annotation.</title>
        <authorList>
            <consortium name="The Broad Institute Genomics Platform"/>
            <consortium name="The Broad Institute Genome Sequencing Center for Infectious Disease"/>
            <person name="Wu L."/>
            <person name="Ma J."/>
        </authorList>
    </citation>
    <scope>NUCLEOTIDE SEQUENCE [LARGE SCALE GENOMIC DNA]</scope>
    <source>
        <strain evidence="8">JCM 17809</strain>
    </source>
</reference>
<dbReference type="InterPro" id="IPR020846">
    <property type="entry name" value="MFS_dom"/>
</dbReference>
<dbReference type="PROSITE" id="PS00216">
    <property type="entry name" value="SUGAR_TRANSPORT_1"/>
    <property type="match status" value="1"/>
</dbReference>
<evidence type="ECO:0000259" key="6">
    <source>
        <dbReference type="PROSITE" id="PS50850"/>
    </source>
</evidence>
<evidence type="ECO:0000256" key="5">
    <source>
        <dbReference type="SAM" id="Phobius"/>
    </source>
</evidence>
<name>A0ABP8KIJ3_9MICO</name>
<dbReference type="InterPro" id="IPR053160">
    <property type="entry name" value="MFS_DHA3_Transporter"/>
</dbReference>
<dbReference type="EMBL" id="BAABGM010000014">
    <property type="protein sequence ID" value="GAA4406948.1"/>
    <property type="molecule type" value="Genomic_DNA"/>
</dbReference>
<feature type="transmembrane region" description="Helical" evidence="5">
    <location>
        <begin position="146"/>
        <end position="164"/>
    </location>
</feature>
<feature type="transmembrane region" description="Helical" evidence="5">
    <location>
        <begin position="395"/>
        <end position="416"/>
    </location>
</feature>
<feature type="transmembrane region" description="Helical" evidence="5">
    <location>
        <begin position="320"/>
        <end position="341"/>
    </location>
</feature>
<keyword evidence="2 5" id="KW-0812">Transmembrane</keyword>
<feature type="transmembrane region" description="Helical" evidence="5">
    <location>
        <begin position="369"/>
        <end position="389"/>
    </location>
</feature>
<feature type="domain" description="Major facilitator superfamily (MFS) profile" evidence="6">
    <location>
        <begin position="11"/>
        <end position="423"/>
    </location>
</feature>
<dbReference type="InterPro" id="IPR011701">
    <property type="entry name" value="MFS"/>
</dbReference>
<feature type="transmembrane region" description="Helical" evidence="5">
    <location>
        <begin position="280"/>
        <end position="300"/>
    </location>
</feature>